<gene>
    <name evidence="3" type="ORF">DM558_02515</name>
</gene>
<evidence type="ECO:0000313" key="4">
    <source>
        <dbReference type="Proteomes" id="UP000273143"/>
    </source>
</evidence>
<proteinExistence type="predicted"/>
<dbReference type="SMART" id="SM00869">
    <property type="entry name" value="Autotransporter"/>
    <property type="match status" value="1"/>
</dbReference>
<dbReference type="AlphaFoldDB" id="A0A3S9XBD0"/>
<dbReference type="SUPFAM" id="SSF51126">
    <property type="entry name" value="Pectin lyase-like"/>
    <property type="match status" value="1"/>
</dbReference>
<dbReference type="InterPro" id="IPR005546">
    <property type="entry name" value="Autotransporte_beta"/>
</dbReference>
<keyword evidence="4" id="KW-1185">Reference proteome</keyword>
<dbReference type="InterPro" id="IPR011050">
    <property type="entry name" value="Pectin_lyase_fold/virulence"/>
</dbReference>
<dbReference type="Gene3D" id="2.160.20.20">
    <property type="match status" value="1"/>
</dbReference>
<dbReference type="InterPro" id="IPR043990">
    <property type="entry name" value="AC_1"/>
</dbReference>
<sequence length="961" mass="103440">MMKKSIFVLKPLVATILSLISTHSLADAYWIGNDGNYKDDSNWSIGKVPDLSMENIVINKGQANVELDNNFNGFTQWQSNDHNQIIIGSAQGEAGSLNITVSDELYSIQNDQESSLVVGKNGGQGTFTFDKRGANPDYKNYISYANKSTLVGDGLQSQGTINILGTGKAPSTGSLSQASFDTGSLTLGSNGGSGLLNIDGSDVNVNGTAKNYDTSEPVFLLGSGTNSTGTANILGGGKLVVSYPLTYDPNIDGKGVIGQDGGVGNLNISGQKQGVDANGDPITYSSRANFYNGLIVGTDTSSKGYINVSDGGELRSFNETVIGKNGGEGHVLISGENSRFNVLGNKNNMTSANEVDEVGIGELTLGSQGGTGSLTIDDGAVVNIGYWSGYLADETQVNITEGTGALHLTDSTDSKGSLIFKGDEGKVGVLNASEIDFGEGQGSIIFNHNDYSANYEFTYELKGGGADHSFLVTQSGVTVLNRDNSQFNGQTLVNGGVLEVNGILGGQLEVNNSGTLTGTGTVGDTVLNTGGTINIGHYKDTQPSTLTIDGNYQGNGGTIVFDTELAGDSSPTDKLIITGDTAGTTNVKVNNLGGLGDKTIQGIELINIQGNSNGIFKQQGRIAAGAYDYYLVRGSDTLNTNPNNWYLTSEQSGSGNTINYLRPEAASYIGLVESNLTAFNHSFHDRQQTLNQHYESSWMRVQYSHDKYLVGKNNQLENKTTRKLLHLGTDLYQKDKLHLGVMIGYSRAEVRTKSDLTNYHSTGNADGYSAGIYATWYDQTPENGGLYIDSYAQYNWFRNKVKGEELEKEVFNTEGNTISLETGYGLILSKEKQKVWSIEPQVQFIYGSNSALNYTEKNGTRVHIKDQKGQWRSRLGVRFQVQTDQTQLFLTTNYWNQNKYASVTMDDGKVNNNRAKNLFELKTGVEQNLTKQLQVFGQVNGIVGNKSTESYGVSVGLKYKW</sequence>
<dbReference type="KEGG" id="emo:DM558_02515"/>
<feature type="domain" description="Autotransporter" evidence="2">
    <location>
        <begin position="690"/>
        <end position="961"/>
    </location>
</feature>
<dbReference type="Pfam" id="PF03797">
    <property type="entry name" value="Autotransporter"/>
    <property type="match status" value="1"/>
</dbReference>
<dbReference type="InterPro" id="IPR051551">
    <property type="entry name" value="Autotransporter_adhesion"/>
</dbReference>
<feature type="chain" id="PRO_5019351763" evidence="1">
    <location>
        <begin position="27"/>
        <end position="961"/>
    </location>
</feature>
<dbReference type="Pfam" id="PF18883">
    <property type="entry name" value="AC_1"/>
    <property type="match status" value="1"/>
</dbReference>
<dbReference type="SUPFAM" id="SSF103515">
    <property type="entry name" value="Autotransporter"/>
    <property type="match status" value="1"/>
</dbReference>
<feature type="signal peptide" evidence="1">
    <location>
        <begin position="1"/>
        <end position="26"/>
    </location>
</feature>
<dbReference type="InterPro" id="IPR012332">
    <property type="entry name" value="Autotransporter_pectin_lyase_C"/>
</dbReference>
<organism evidence="3 4">
    <name type="scientific">Entomomonas moraniae</name>
    <dbReference type="NCBI Taxonomy" id="2213226"/>
    <lineage>
        <taxon>Bacteria</taxon>
        <taxon>Pseudomonadati</taxon>
        <taxon>Pseudomonadota</taxon>
        <taxon>Gammaproteobacteria</taxon>
        <taxon>Pseudomonadales</taxon>
        <taxon>Pseudomonadaceae</taxon>
        <taxon>Entomomonas</taxon>
    </lineage>
</organism>
<reference evidence="4" key="1">
    <citation type="submission" date="2018-06" db="EMBL/GenBank/DDBJ databases">
        <title>Complete genome of Pseudomonas insecticola strain QZS01.</title>
        <authorList>
            <person name="Wang J."/>
            <person name="Su Q."/>
        </authorList>
    </citation>
    <scope>NUCLEOTIDE SEQUENCE [LARGE SCALE GENOMIC DNA]</scope>
    <source>
        <strain evidence="4">QZS01</strain>
    </source>
</reference>
<dbReference type="PROSITE" id="PS51208">
    <property type="entry name" value="AUTOTRANSPORTER"/>
    <property type="match status" value="1"/>
</dbReference>
<dbReference type="NCBIfam" id="TIGR01414">
    <property type="entry name" value="autotrans_barl"/>
    <property type="match status" value="1"/>
</dbReference>
<protein>
    <submittedName>
        <fullName evidence="3">Autotransporter outer membrane beta-barrel domain-containing protein</fullName>
    </submittedName>
</protein>
<dbReference type="InterPro" id="IPR006315">
    <property type="entry name" value="OM_autotransptr_brl_dom"/>
</dbReference>
<dbReference type="EMBL" id="CP029822">
    <property type="protein sequence ID" value="AZS49720.1"/>
    <property type="molecule type" value="Genomic_DNA"/>
</dbReference>
<dbReference type="Gene3D" id="2.40.128.130">
    <property type="entry name" value="Autotransporter beta-domain"/>
    <property type="match status" value="1"/>
</dbReference>
<evidence type="ECO:0000256" key="1">
    <source>
        <dbReference type="SAM" id="SignalP"/>
    </source>
</evidence>
<name>A0A3S9XBD0_9GAMM</name>
<evidence type="ECO:0000313" key="3">
    <source>
        <dbReference type="EMBL" id="AZS49720.1"/>
    </source>
</evidence>
<accession>A0A3S9XBD0</accession>
<dbReference type="CDD" id="cd01344">
    <property type="entry name" value="PL2_Passenger_AT"/>
    <property type="match status" value="1"/>
</dbReference>
<dbReference type="RefSeq" id="WP_127161901.1">
    <property type="nucleotide sequence ID" value="NZ_CP029822.1"/>
</dbReference>
<evidence type="ECO:0000259" key="2">
    <source>
        <dbReference type="PROSITE" id="PS51208"/>
    </source>
</evidence>
<keyword evidence="1" id="KW-0732">Signal</keyword>
<dbReference type="PANTHER" id="PTHR35037:SF3">
    <property type="entry name" value="C-TERMINAL REGION OF AIDA-LIKE PROTEIN"/>
    <property type="match status" value="1"/>
</dbReference>
<dbReference type="Proteomes" id="UP000273143">
    <property type="component" value="Chromosome"/>
</dbReference>
<dbReference type="GO" id="GO:0019867">
    <property type="term" value="C:outer membrane"/>
    <property type="evidence" value="ECO:0007669"/>
    <property type="project" value="InterPro"/>
</dbReference>
<dbReference type="PANTHER" id="PTHR35037">
    <property type="entry name" value="C-TERMINAL REGION OF AIDA-LIKE PROTEIN"/>
    <property type="match status" value="1"/>
</dbReference>
<dbReference type="InterPro" id="IPR036709">
    <property type="entry name" value="Autotransporte_beta_dom_sf"/>
</dbReference>